<protein>
    <submittedName>
        <fullName evidence="2">Uncharacterized protein</fullName>
    </submittedName>
</protein>
<dbReference type="Proteomes" id="UP000269412">
    <property type="component" value="Unassembled WGS sequence"/>
</dbReference>
<accession>A0A495DSJ3</accession>
<dbReference type="AlphaFoldDB" id="A0A495DSJ3"/>
<name>A0A495DSJ3_9FLAO</name>
<dbReference type="EMBL" id="RBIQ01000013">
    <property type="protein sequence ID" value="RKR07014.1"/>
    <property type="molecule type" value="Genomic_DNA"/>
</dbReference>
<sequence>MKKKGIHILIQLILVFSSCYAQDFKNNKIKMNNEVKELVKLGKDSIIQLALPLIDEKASLENFTHTSVQTNGNEIYVVFSNPIMYLPINTIFYDIVGVNLTTKLSFKSKVVNPIGFTTEKSIPYYKQTEDFKKKIEFVIAAIGSFDTADIINFKDQMRILEKEDYYDISVVSEMQESWYKVKKITGEMYDEGHAHLEPEPYFENDKGTFKEIHFPEKDK</sequence>
<proteinExistence type="predicted"/>
<dbReference type="OrthoDB" id="1177208at2"/>
<feature type="chain" id="PRO_5019839966" evidence="1">
    <location>
        <begin position="22"/>
        <end position="219"/>
    </location>
</feature>
<organism evidence="2 3">
    <name type="scientific">Maribacter vaceletii</name>
    <dbReference type="NCBI Taxonomy" id="1206816"/>
    <lineage>
        <taxon>Bacteria</taxon>
        <taxon>Pseudomonadati</taxon>
        <taxon>Bacteroidota</taxon>
        <taxon>Flavobacteriia</taxon>
        <taxon>Flavobacteriales</taxon>
        <taxon>Flavobacteriaceae</taxon>
        <taxon>Maribacter</taxon>
    </lineage>
</organism>
<dbReference type="PROSITE" id="PS51257">
    <property type="entry name" value="PROKAR_LIPOPROTEIN"/>
    <property type="match status" value="1"/>
</dbReference>
<feature type="signal peptide" evidence="1">
    <location>
        <begin position="1"/>
        <end position="21"/>
    </location>
</feature>
<evidence type="ECO:0000313" key="3">
    <source>
        <dbReference type="Proteomes" id="UP000269412"/>
    </source>
</evidence>
<keyword evidence="1" id="KW-0732">Signal</keyword>
<keyword evidence="3" id="KW-1185">Reference proteome</keyword>
<evidence type="ECO:0000313" key="2">
    <source>
        <dbReference type="EMBL" id="RKR07014.1"/>
    </source>
</evidence>
<evidence type="ECO:0000256" key="1">
    <source>
        <dbReference type="SAM" id="SignalP"/>
    </source>
</evidence>
<dbReference type="RefSeq" id="WP_147406432.1">
    <property type="nucleotide sequence ID" value="NZ_RBIQ01000013.1"/>
</dbReference>
<gene>
    <name evidence="2" type="ORF">CLV91_3244</name>
</gene>
<comment type="caution">
    <text evidence="2">The sequence shown here is derived from an EMBL/GenBank/DDBJ whole genome shotgun (WGS) entry which is preliminary data.</text>
</comment>
<reference evidence="2 3" key="1">
    <citation type="submission" date="2018-10" db="EMBL/GenBank/DDBJ databases">
        <title>Genomic Encyclopedia of Archaeal and Bacterial Type Strains, Phase II (KMG-II): from individual species to whole genera.</title>
        <authorList>
            <person name="Goeker M."/>
        </authorList>
    </citation>
    <scope>NUCLEOTIDE SEQUENCE [LARGE SCALE GENOMIC DNA]</scope>
    <source>
        <strain evidence="2 3">DSM 25230</strain>
    </source>
</reference>